<gene>
    <name evidence="3" type="ORF">CALCODRAFT_498028</name>
</gene>
<organism evidence="3 4">
    <name type="scientific">Calocera cornea HHB12733</name>
    <dbReference type="NCBI Taxonomy" id="1353952"/>
    <lineage>
        <taxon>Eukaryota</taxon>
        <taxon>Fungi</taxon>
        <taxon>Dikarya</taxon>
        <taxon>Basidiomycota</taxon>
        <taxon>Agaricomycotina</taxon>
        <taxon>Dacrymycetes</taxon>
        <taxon>Dacrymycetales</taxon>
        <taxon>Dacrymycetaceae</taxon>
        <taxon>Calocera</taxon>
    </lineage>
</organism>
<dbReference type="EMBL" id="KV423986">
    <property type="protein sequence ID" value="KZT55959.1"/>
    <property type="molecule type" value="Genomic_DNA"/>
</dbReference>
<proteinExistence type="predicted"/>
<dbReference type="InParanoid" id="A0A165F0Z9"/>
<dbReference type="Proteomes" id="UP000076842">
    <property type="component" value="Unassembled WGS sequence"/>
</dbReference>
<dbReference type="AlphaFoldDB" id="A0A165F0Z9"/>
<feature type="region of interest" description="Disordered" evidence="1">
    <location>
        <begin position="121"/>
        <end position="142"/>
    </location>
</feature>
<keyword evidence="2" id="KW-0732">Signal</keyword>
<evidence type="ECO:0000313" key="3">
    <source>
        <dbReference type="EMBL" id="KZT55959.1"/>
    </source>
</evidence>
<evidence type="ECO:0000256" key="1">
    <source>
        <dbReference type="SAM" id="MobiDB-lite"/>
    </source>
</evidence>
<accession>A0A165F0Z9</accession>
<reference evidence="3 4" key="1">
    <citation type="journal article" date="2016" name="Mol. Biol. Evol.">
        <title>Comparative Genomics of Early-Diverging Mushroom-Forming Fungi Provides Insights into the Origins of Lignocellulose Decay Capabilities.</title>
        <authorList>
            <person name="Nagy L.G."/>
            <person name="Riley R."/>
            <person name="Tritt A."/>
            <person name="Adam C."/>
            <person name="Daum C."/>
            <person name="Floudas D."/>
            <person name="Sun H."/>
            <person name="Yadav J.S."/>
            <person name="Pangilinan J."/>
            <person name="Larsson K.H."/>
            <person name="Matsuura K."/>
            <person name="Barry K."/>
            <person name="Labutti K."/>
            <person name="Kuo R."/>
            <person name="Ohm R.A."/>
            <person name="Bhattacharya S.S."/>
            <person name="Shirouzu T."/>
            <person name="Yoshinaga Y."/>
            <person name="Martin F.M."/>
            <person name="Grigoriev I.V."/>
            <person name="Hibbett D.S."/>
        </authorList>
    </citation>
    <scope>NUCLEOTIDE SEQUENCE [LARGE SCALE GENOMIC DNA]</scope>
    <source>
        <strain evidence="3 4">HHB12733</strain>
    </source>
</reference>
<evidence type="ECO:0000256" key="2">
    <source>
        <dbReference type="SAM" id="SignalP"/>
    </source>
</evidence>
<name>A0A165F0Z9_9BASI</name>
<sequence>MLFSTLSLLLVLASVLARPLMPMPLVGRYNAAIARSAVPEGVVRSYVQEERDLDVNAINDSEPTTAENGVIKPYQGTVAKRLDVNTLTDSQPTTAENGVIKPYTGSVGRQLRRLDVNTLTDSEPTTAQNGVIKPYAGTVQRA</sequence>
<dbReference type="OrthoDB" id="3348811at2759"/>
<protein>
    <submittedName>
        <fullName evidence="3">Uncharacterized protein</fullName>
    </submittedName>
</protein>
<dbReference type="STRING" id="1353952.A0A165F0Z9"/>
<feature type="chain" id="PRO_5007857500" evidence="2">
    <location>
        <begin position="18"/>
        <end position="142"/>
    </location>
</feature>
<keyword evidence="4" id="KW-1185">Reference proteome</keyword>
<feature type="signal peptide" evidence="2">
    <location>
        <begin position="1"/>
        <end position="17"/>
    </location>
</feature>
<evidence type="ECO:0000313" key="4">
    <source>
        <dbReference type="Proteomes" id="UP000076842"/>
    </source>
</evidence>